<dbReference type="InterPro" id="IPR010043">
    <property type="entry name" value="UTase/UR"/>
</dbReference>
<evidence type="ECO:0000256" key="1">
    <source>
        <dbReference type="ARBA" id="ARBA00022679"/>
    </source>
</evidence>
<name>A0ABW2G258_9ACTN</name>
<dbReference type="Gene3D" id="1.10.3090.10">
    <property type="entry name" value="cca-adding enzyme, domain 2"/>
    <property type="match status" value="1"/>
</dbReference>
<comment type="caution">
    <text evidence="7">Lacks conserved residue(s) required for the propagation of feature annotation.</text>
</comment>
<dbReference type="CDD" id="cd02116">
    <property type="entry name" value="ACT"/>
    <property type="match status" value="1"/>
</dbReference>
<dbReference type="Pfam" id="PF08335">
    <property type="entry name" value="GlnD_UR_UTase"/>
    <property type="match status" value="1"/>
</dbReference>
<comment type="catalytic activity">
    <reaction evidence="7">
        <text>[protein-PII]-L-tyrosine + UTP = [protein-PII]-uridylyl-L-tyrosine + diphosphate</text>
        <dbReference type="Rhea" id="RHEA:13673"/>
        <dbReference type="Rhea" id="RHEA-COMP:12147"/>
        <dbReference type="Rhea" id="RHEA-COMP:12148"/>
        <dbReference type="ChEBI" id="CHEBI:33019"/>
        <dbReference type="ChEBI" id="CHEBI:46398"/>
        <dbReference type="ChEBI" id="CHEBI:46858"/>
        <dbReference type="ChEBI" id="CHEBI:90602"/>
        <dbReference type="EC" id="2.7.7.59"/>
    </reaction>
</comment>
<dbReference type="CDD" id="cd04899">
    <property type="entry name" value="ACT_ACR-UUR-like_2"/>
    <property type="match status" value="1"/>
</dbReference>
<comment type="similarity">
    <text evidence="7">Belongs to the GlnD family.</text>
</comment>
<dbReference type="InterPro" id="IPR013546">
    <property type="entry name" value="PII_UdlTrfase/GS_AdlTrfase"/>
</dbReference>
<comment type="domain">
    <text evidence="7">Has four distinct domains: an N-terminal nucleotidyltransferase (NT) domain responsible for UTase activity, a central HD domain that encodes UR activity, and two C-terminal ACT domains that seem to have a role in glutamine sensing.</text>
</comment>
<dbReference type="SUPFAM" id="SSF55021">
    <property type="entry name" value="ACT-like"/>
    <property type="match status" value="1"/>
</dbReference>
<dbReference type="PROSITE" id="PS51671">
    <property type="entry name" value="ACT"/>
    <property type="match status" value="2"/>
</dbReference>
<sequence length="813" mass="85380">MTTTEAHPSGPARPDDHGAARARLLAEPGLGGAARRAALARLTDGWLTGLYREAGAPAGTALVAVGGYGRGELSPRSDLDVLLLHEGPVDPALAERIWYPVWDSGAALDHSVRTLGEARQVAADDLKAQLGLLDARHIAGDPALTATLRSTLLADWRAGAAGRLPELQDLGTERAERHGELSFLLEPDLKEARGGLRDVVALNAIAATWLADAPRDGLDAAAARLADVRDALHLTTGRATERLSLQDQDQVAARLGVLDADTLLRQVYEAARTITYASDVTWRAVDRVLAARSGRGRRISRIAFPFSGVGRGAGAVAKGAVDRRPLAEGVVEQDGEAVLAQGARPAQDPVLPLRAAAAAAQAGLTVSYATVRRLAAESKPLPVPWPDEAREQLITLLGAGEACLPVWEALEAEGLITRLLPDWERVRCRPQRNAVHRWTVDRHLIETAVRAAAMTRRVARPDLLLVAALLHDIGKGWPGDHSEAGEVIVRDVAVRMGFDKTDTDTLALLVRHHLTLVDTATRRDPDDPATVEAITGTVGTLAHLELLHALTEADATATGPAAWSSWRASLVAGLAARAAARLAGAVSYPVAGDPTAEEERLAVEAARTGAPALSLLAHAEQGDGGTEPMGVELTLAIPDRPGLLGTVAGVLALHRLTVRSAGLRELDPVGAGPVLLLSWTVAAEYGELPEAARLRADLRRALDGSLDVARKLAERDAAAPRRRGIATPPPVVSVAPGASSSATILEVRAHDAPGLLHRIGRALDAAGVRVRTAHVSTLGADAVDAFYVTDSEGRPLTAQRASEVARAVQGALG</sequence>
<dbReference type="InterPro" id="IPR045865">
    <property type="entry name" value="ACT-like_dom_sf"/>
</dbReference>
<dbReference type="RefSeq" id="WP_380231931.1">
    <property type="nucleotide sequence ID" value="NZ_JBHSVH010000002.1"/>
</dbReference>
<reference evidence="11" key="1">
    <citation type="journal article" date="2019" name="Int. J. Syst. Evol. Microbiol.">
        <title>The Global Catalogue of Microorganisms (GCM) 10K type strain sequencing project: providing services to taxonomists for standard genome sequencing and annotation.</title>
        <authorList>
            <consortium name="The Broad Institute Genomics Platform"/>
            <consortium name="The Broad Institute Genome Sequencing Center for Infectious Disease"/>
            <person name="Wu L."/>
            <person name="Ma J."/>
        </authorList>
    </citation>
    <scope>NUCLEOTIDE SEQUENCE [LARGE SCALE GENOMIC DNA]</scope>
    <source>
        <strain evidence="11">CGMCC 1.12859</strain>
    </source>
</reference>
<dbReference type="HAMAP" id="MF_00277">
    <property type="entry name" value="PII_uridylyl_transf"/>
    <property type="match status" value="1"/>
</dbReference>
<dbReference type="CDD" id="cd05401">
    <property type="entry name" value="NT_GlnE_GlnD_like"/>
    <property type="match status" value="1"/>
</dbReference>
<evidence type="ECO:0000256" key="7">
    <source>
        <dbReference type="HAMAP-Rule" id="MF_00277"/>
    </source>
</evidence>
<keyword evidence="4 7" id="KW-0378">Hydrolase</keyword>
<evidence type="ECO:0000259" key="8">
    <source>
        <dbReference type="PROSITE" id="PS51671"/>
    </source>
</evidence>
<dbReference type="EC" id="2.7.7.59" evidence="7"/>
<comment type="cofactor">
    <cofactor evidence="7">
        <name>Mg(2+)</name>
        <dbReference type="ChEBI" id="CHEBI:18420"/>
    </cofactor>
</comment>
<keyword evidence="11" id="KW-1185">Reference proteome</keyword>
<dbReference type="Pfam" id="PF01842">
    <property type="entry name" value="ACT"/>
    <property type="match status" value="1"/>
</dbReference>
<dbReference type="SUPFAM" id="SSF81593">
    <property type="entry name" value="Nucleotidyltransferase substrate binding subunit/domain"/>
    <property type="match status" value="1"/>
</dbReference>
<evidence type="ECO:0000256" key="6">
    <source>
        <dbReference type="ARBA" id="ARBA00023268"/>
    </source>
</evidence>
<evidence type="ECO:0000256" key="3">
    <source>
        <dbReference type="ARBA" id="ARBA00022737"/>
    </source>
</evidence>
<comment type="caution">
    <text evidence="10">The sequence shown here is derived from an EMBL/GenBank/DDBJ whole genome shotgun (WGS) entry which is preliminary data.</text>
</comment>
<evidence type="ECO:0000313" key="10">
    <source>
        <dbReference type="EMBL" id="MFC7182502.1"/>
    </source>
</evidence>
<dbReference type="InterPro" id="IPR002912">
    <property type="entry name" value="ACT_dom"/>
</dbReference>
<keyword evidence="6 7" id="KW-0511">Multifunctional enzyme</keyword>
<protein>
    <recommendedName>
        <fullName evidence="7">Bifunctional uridylyltransferase/uridylyl-removing enzyme</fullName>
        <shortName evidence="7">UTase/UR</shortName>
    </recommendedName>
    <alternativeName>
        <fullName evidence="7">Bifunctional [protein-PII] modification enzyme</fullName>
    </alternativeName>
    <alternativeName>
        <fullName evidence="7">Bifunctional nitrogen sensor protein</fullName>
    </alternativeName>
    <domain>
        <recommendedName>
            <fullName evidence="7">[Protein-PII] uridylyltransferase</fullName>
            <shortName evidence="7">PII uridylyltransferase</shortName>
            <shortName evidence="7">UTase</shortName>
            <ecNumber evidence="7">2.7.7.59</ecNumber>
        </recommendedName>
    </domain>
    <domain>
        <recommendedName>
            <fullName evidence="7">[Protein-PII]-UMP uridylyl-removing enzyme</fullName>
            <shortName evidence="7">UR</shortName>
            <ecNumber evidence="7">3.1.4.-</ecNumber>
        </recommendedName>
    </domain>
</protein>
<dbReference type="Pfam" id="PF01909">
    <property type="entry name" value="NTP_transf_2"/>
    <property type="match status" value="1"/>
</dbReference>
<evidence type="ECO:0000256" key="2">
    <source>
        <dbReference type="ARBA" id="ARBA00022695"/>
    </source>
</evidence>
<dbReference type="GO" id="GO:0008773">
    <property type="term" value="F:[protein-PII] uridylyltransferase activity"/>
    <property type="evidence" value="ECO:0007669"/>
    <property type="project" value="UniProtKB-EC"/>
</dbReference>
<dbReference type="EC" id="3.1.4.-" evidence="7"/>
<dbReference type="SUPFAM" id="SSF109604">
    <property type="entry name" value="HD-domain/PDEase-like"/>
    <property type="match status" value="1"/>
</dbReference>
<feature type="domain" description="HD" evidence="9">
    <location>
        <begin position="440"/>
        <end position="544"/>
    </location>
</feature>
<dbReference type="NCBIfam" id="TIGR01693">
    <property type="entry name" value="UTase_glnD"/>
    <property type="match status" value="1"/>
</dbReference>
<comment type="function">
    <text evidence="7">Modifies, by uridylylation and deuridylylation, the PII regulatory proteins (GlnB and homologs), in response to the nitrogen status of the cell that GlnD senses through the glutamine level. Under low glutamine levels, catalyzes the conversion of the PII proteins and UTP to PII-UMP and PPi, while under higher glutamine levels, GlnD hydrolyzes PII-UMP to PII and UMP (deuridylylation). Thus, controls uridylylation state and activity of the PII proteins, and plays an important role in the regulation of nitrogen metabolism.</text>
</comment>
<keyword evidence="5 7" id="KW-0460">Magnesium</keyword>
<feature type="domain" description="ACT" evidence="8">
    <location>
        <begin position="744"/>
        <end position="813"/>
    </location>
</feature>
<dbReference type="InterPro" id="IPR003607">
    <property type="entry name" value="HD/PDEase_dom"/>
</dbReference>
<dbReference type="Pfam" id="PF01966">
    <property type="entry name" value="HD"/>
    <property type="match status" value="1"/>
</dbReference>
<dbReference type="PANTHER" id="PTHR47320">
    <property type="entry name" value="BIFUNCTIONAL URIDYLYLTRANSFERASE/URIDYLYL-REMOVING ENZYME"/>
    <property type="match status" value="1"/>
</dbReference>
<evidence type="ECO:0000313" key="11">
    <source>
        <dbReference type="Proteomes" id="UP001596435"/>
    </source>
</evidence>
<dbReference type="PROSITE" id="PS51831">
    <property type="entry name" value="HD"/>
    <property type="match status" value="1"/>
</dbReference>
<evidence type="ECO:0000259" key="9">
    <source>
        <dbReference type="PROSITE" id="PS51831"/>
    </source>
</evidence>
<feature type="domain" description="ACT" evidence="8">
    <location>
        <begin position="632"/>
        <end position="713"/>
    </location>
</feature>
<dbReference type="PIRSF" id="PIRSF006288">
    <property type="entry name" value="PII_uridyltransf"/>
    <property type="match status" value="1"/>
</dbReference>
<dbReference type="Gene3D" id="3.30.460.10">
    <property type="entry name" value="Beta Polymerase, domain 2"/>
    <property type="match status" value="1"/>
</dbReference>
<dbReference type="InterPro" id="IPR002934">
    <property type="entry name" value="Polymerase_NTP_transf_dom"/>
</dbReference>
<evidence type="ECO:0000256" key="4">
    <source>
        <dbReference type="ARBA" id="ARBA00022801"/>
    </source>
</evidence>
<dbReference type="InterPro" id="IPR006674">
    <property type="entry name" value="HD_domain"/>
</dbReference>
<keyword evidence="3" id="KW-0677">Repeat</keyword>
<keyword evidence="1 7" id="KW-0808">Transferase</keyword>
<feature type="region of interest" description="Uridylyltransferase" evidence="7">
    <location>
        <begin position="1"/>
        <end position="325"/>
    </location>
</feature>
<evidence type="ECO:0000256" key="5">
    <source>
        <dbReference type="ARBA" id="ARBA00022842"/>
    </source>
</evidence>
<accession>A0ABW2G258</accession>
<dbReference type="Proteomes" id="UP001596435">
    <property type="component" value="Unassembled WGS sequence"/>
</dbReference>
<comment type="catalytic activity">
    <reaction evidence="7">
        <text>[protein-PII]-uridylyl-L-tyrosine + H2O = [protein-PII]-L-tyrosine + UMP + H(+)</text>
        <dbReference type="Rhea" id="RHEA:48600"/>
        <dbReference type="Rhea" id="RHEA-COMP:12147"/>
        <dbReference type="Rhea" id="RHEA-COMP:12148"/>
        <dbReference type="ChEBI" id="CHEBI:15377"/>
        <dbReference type="ChEBI" id="CHEBI:15378"/>
        <dbReference type="ChEBI" id="CHEBI:46858"/>
        <dbReference type="ChEBI" id="CHEBI:57865"/>
        <dbReference type="ChEBI" id="CHEBI:90602"/>
    </reaction>
</comment>
<comment type="activity regulation">
    <text evidence="7">Uridylyltransferase (UTase) activity is inhibited by glutamine, while glutamine activates uridylyl-removing (UR) activity.</text>
</comment>
<keyword evidence="2 7" id="KW-0548">Nucleotidyltransferase</keyword>
<dbReference type="InterPro" id="IPR043519">
    <property type="entry name" value="NT_sf"/>
</dbReference>
<dbReference type="SMART" id="SM00471">
    <property type="entry name" value="HDc"/>
    <property type="match status" value="1"/>
</dbReference>
<dbReference type="PANTHER" id="PTHR47320:SF1">
    <property type="entry name" value="BIFUNCTIONAL URIDYLYLTRANSFERASE_URIDYLYL-REMOVING ENZYME"/>
    <property type="match status" value="1"/>
</dbReference>
<dbReference type="EMBL" id="JBHTAJ010000048">
    <property type="protein sequence ID" value="MFC7182502.1"/>
    <property type="molecule type" value="Genomic_DNA"/>
</dbReference>
<dbReference type="SUPFAM" id="SSF81301">
    <property type="entry name" value="Nucleotidyltransferase"/>
    <property type="match status" value="1"/>
</dbReference>
<proteinExistence type="inferred from homology"/>
<gene>
    <name evidence="7" type="primary">glnD</name>
    <name evidence="10" type="ORF">ACFQMG_23405</name>
</gene>
<dbReference type="NCBIfam" id="NF002895">
    <property type="entry name" value="PRK03381.1"/>
    <property type="match status" value="1"/>
</dbReference>
<organism evidence="10 11">
    <name type="scientific">Kitasatospora paranensis</name>
    <dbReference type="NCBI Taxonomy" id="258053"/>
    <lineage>
        <taxon>Bacteria</taxon>
        <taxon>Bacillati</taxon>
        <taxon>Actinomycetota</taxon>
        <taxon>Actinomycetes</taxon>
        <taxon>Kitasatosporales</taxon>
        <taxon>Streptomycetaceae</taxon>
        <taxon>Kitasatospora</taxon>
    </lineage>
</organism>